<reference evidence="4" key="2">
    <citation type="submission" date="2013-04" db="EMBL/GenBank/DDBJ databases">
        <title>Genomic mechanisms accounting for the adaptation to parasitism in nematode-trapping fungi.</title>
        <authorList>
            <person name="Ahren D.G."/>
        </authorList>
    </citation>
    <scope>NUCLEOTIDE SEQUENCE [LARGE SCALE GENOMIC DNA]</scope>
    <source>
        <strain evidence="4">CBS 200.50</strain>
    </source>
</reference>
<name>S8A467_DACHA</name>
<dbReference type="AlphaFoldDB" id="S8A467"/>
<keyword evidence="1" id="KW-1133">Transmembrane helix</keyword>
<accession>S8A467</accession>
<evidence type="ECO:0000313" key="3">
    <source>
        <dbReference type="EMBL" id="EPS35901.1"/>
    </source>
</evidence>
<reference evidence="3 4" key="1">
    <citation type="journal article" date="2013" name="PLoS Genet.">
        <title>Genomic mechanisms accounting for the adaptation to parasitism in nematode-trapping fungi.</title>
        <authorList>
            <person name="Meerupati T."/>
            <person name="Andersson K.M."/>
            <person name="Friman E."/>
            <person name="Kumar D."/>
            <person name="Tunlid A."/>
            <person name="Ahren D."/>
        </authorList>
    </citation>
    <scope>NUCLEOTIDE SEQUENCE [LARGE SCALE GENOMIC DNA]</scope>
    <source>
        <strain evidence="3 4">CBS 200.50</strain>
    </source>
</reference>
<feature type="signal peptide" evidence="2">
    <location>
        <begin position="1"/>
        <end position="20"/>
    </location>
</feature>
<proteinExistence type="predicted"/>
<keyword evidence="1" id="KW-0812">Transmembrane</keyword>
<sequence>MPSIFTLVALFSLIVRLSSASDLGPIVVQPDLGIENQQIRCNNQDNVDGGVGSRFCTHAGTTDVTIPTDAPVRTEFITRTITSWVSGTPPEPVTSISTLLNKRQADPATIIVLVVVFWFLSTQNAGGHHTIASDGSTVTISESLQIVSTGTLTKTLSGGSKTLTSFSTIFTTITQSGSATVSVSTVPVSISGSTVVSSAASTSVATITSTATALHEMMSGTTSSSIPTPVTTMSGTTRPVPEIALMTLAFGICMAFFWFRH</sequence>
<feature type="transmembrane region" description="Helical" evidence="1">
    <location>
        <begin position="243"/>
        <end position="259"/>
    </location>
</feature>
<evidence type="ECO:0000256" key="1">
    <source>
        <dbReference type="SAM" id="Phobius"/>
    </source>
</evidence>
<dbReference type="Proteomes" id="UP000015100">
    <property type="component" value="Unassembled WGS sequence"/>
</dbReference>
<protein>
    <submittedName>
        <fullName evidence="3">Uncharacterized protein</fullName>
    </submittedName>
</protein>
<feature type="chain" id="PRO_5004548250" evidence="2">
    <location>
        <begin position="21"/>
        <end position="261"/>
    </location>
</feature>
<gene>
    <name evidence="3" type="ORF">H072_10627</name>
</gene>
<organism evidence="3 4">
    <name type="scientific">Dactylellina haptotyla (strain CBS 200.50)</name>
    <name type="common">Nematode-trapping fungus</name>
    <name type="synonym">Monacrosporium haptotylum</name>
    <dbReference type="NCBI Taxonomy" id="1284197"/>
    <lineage>
        <taxon>Eukaryota</taxon>
        <taxon>Fungi</taxon>
        <taxon>Dikarya</taxon>
        <taxon>Ascomycota</taxon>
        <taxon>Pezizomycotina</taxon>
        <taxon>Orbiliomycetes</taxon>
        <taxon>Orbiliales</taxon>
        <taxon>Orbiliaceae</taxon>
        <taxon>Dactylellina</taxon>
    </lineage>
</organism>
<comment type="caution">
    <text evidence="3">The sequence shown here is derived from an EMBL/GenBank/DDBJ whole genome shotgun (WGS) entry which is preliminary data.</text>
</comment>
<evidence type="ECO:0000256" key="2">
    <source>
        <dbReference type="SAM" id="SignalP"/>
    </source>
</evidence>
<evidence type="ECO:0000313" key="4">
    <source>
        <dbReference type="Proteomes" id="UP000015100"/>
    </source>
</evidence>
<dbReference type="HOGENOM" id="CLU_1065676_0_0_1"/>
<keyword evidence="1" id="KW-0472">Membrane</keyword>
<keyword evidence="4" id="KW-1185">Reference proteome</keyword>
<dbReference type="EMBL" id="AQGS01001002">
    <property type="protein sequence ID" value="EPS35901.1"/>
    <property type="molecule type" value="Genomic_DNA"/>
</dbReference>
<keyword evidence="2" id="KW-0732">Signal</keyword>